<dbReference type="SUPFAM" id="SSF54001">
    <property type="entry name" value="Cysteine proteinases"/>
    <property type="match status" value="1"/>
</dbReference>
<comment type="similarity">
    <text evidence="1">Belongs to the peptidase C2 family.</text>
</comment>
<dbReference type="PANTHER" id="PTHR10183:SF379">
    <property type="entry name" value="CALPAIN-5"/>
    <property type="match status" value="1"/>
</dbReference>
<name>A0ABR2K9Q6_9EUKA</name>
<dbReference type="PANTHER" id="PTHR10183">
    <property type="entry name" value="CALPAIN"/>
    <property type="match status" value="1"/>
</dbReference>
<dbReference type="Gene3D" id="3.90.70.10">
    <property type="entry name" value="Cysteine proteinases"/>
    <property type="match status" value="1"/>
</dbReference>
<dbReference type="Pfam" id="PF00648">
    <property type="entry name" value="Peptidase_C2"/>
    <property type="match status" value="1"/>
</dbReference>
<dbReference type="EMBL" id="JAPFFF010000007">
    <property type="protein sequence ID" value="KAK8886760.1"/>
    <property type="molecule type" value="Genomic_DNA"/>
</dbReference>
<proteinExistence type="inferred from homology"/>
<protein>
    <recommendedName>
        <fullName evidence="6">Calpain catalytic domain-containing protein</fullName>
    </recommendedName>
</protein>
<feature type="domain" description="Calpain catalytic" evidence="6">
    <location>
        <begin position="14"/>
        <end position="303"/>
    </location>
</feature>
<evidence type="ECO:0000313" key="7">
    <source>
        <dbReference type="EMBL" id="KAK8886760.1"/>
    </source>
</evidence>
<evidence type="ECO:0000256" key="5">
    <source>
        <dbReference type="PROSITE-ProRule" id="PRU00239"/>
    </source>
</evidence>
<comment type="caution">
    <text evidence="7">The sequence shown here is derived from an EMBL/GenBank/DDBJ whole genome shotgun (WGS) entry which is preliminary data.</text>
</comment>
<keyword evidence="4 5" id="KW-0788">Thiol protease</keyword>
<evidence type="ECO:0000313" key="8">
    <source>
        <dbReference type="Proteomes" id="UP001470230"/>
    </source>
</evidence>
<sequence>MDQILAKYKKTGEKFVDNNFHPQKKINEKYPNLLHGVSWHRIDAMLKSPLYENVYADSICQGILGDCYLLSALSRLCMQPELVRAIFDPRSSIEAGVVIVYFYTSRRKVPVIIDTLIPFKRGTRTPVFAHPKNTTDSYWFVLVEKAYSKLFGSYSGIIAGNLNKAVYNIFGYLPDNLRTDTFNEEDLFKKMKKWTTAGCIIGCSIRVYVNSKITHDDVVDNGLVTNHSYLILRVKEAEGKKFIQLRNPWGEHEWLGDYSYCSDLWTEPLKDQLHFYDADDGSFWMLMRDFKKFFSELDVSRPIKPNCFSQSKIVNFVQGVNSPNVASFNIICNSPCTLRIFAEKLCPDGATINVRNDYGPGIVNFSSPNTIVVFNTKKFGKSRRYNIKVFTTSTISKNAKIFVRFIAKSDFKVTMAGEELKRDENVEGNALRKIKKLNLSPRRHNNFVSIAPLV</sequence>
<feature type="active site" evidence="5">
    <location>
        <position position="67"/>
    </location>
</feature>
<evidence type="ECO:0000256" key="3">
    <source>
        <dbReference type="ARBA" id="ARBA00022801"/>
    </source>
</evidence>
<dbReference type="Proteomes" id="UP001470230">
    <property type="component" value="Unassembled WGS sequence"/>
</dbReference>
<keyword evidence="2 5" id="KW-0645">Protease</keyword>
<dbReference type="PROSITE" id="PS50203">
    <property type="entry name" value="CALPAIN_CAT"/>
    <property type="match status" value="1"/>
</dbReference>
<evidence type="ECO:0000256" key="2">
    <source>
        <dbReference type="ARBA" id="ARBA00022670"/>
    </source>
</evidence>
<keyword evidence="3 5" id="KW-0378">Hydrolase</keyword>
<accession>A0ABR2K9Q6</accession>
<dbReference type="SMART" id="SM00230">
    <property type="entry name" value="CysPc"/>
    <property type="match status" value="1"/>
</dbReference>
<organism evidence="7 8">
    <name type="scientific">Tritrichomonas musculus</name>
    <dbReference type="NCBI Taxonomy" id="1915356"/>
    <lineage>
        <taxon>Eukaryota</taxon>
        <taxon>Metamonada</taxon>
        <taxon>Parabasalia</taxon>
        <taxon>Tritrichomonadida</taxon>
        <taxon>Tritrichomonadidae</taxon>
        <taxon>Tritrichomonas</taxon>
    </lineage>
</organism>
<keyword evidence="8" id="KW-1185">Reference proteome</keyword>
<evidence type="ECO:0000256" key="1">
    <source>
        <dbReference type="ARBA" id="ARBA00007623"/>
    </source>
</evidence>
<gene>
    <name evidence="7" type="ORF">M9Y10_042229</name>
</gene>
<feature type="active site" evidence="5">
    <location>
        <position position="247"/>
    </location>
</feature>
<evidence type="ECO:0000256" key="4">
    <source>
        <dbReference type="ARBA" id="ARBA00022807"/>
    </source>
</evidence>
<dbReference type="InterPro" id="IPR022684">
    <property type="entry name" value="Calpain_cysteine_protease"/>
</dbReference>
<dbReference type="InterPro" id="IPR001300">
    <property type="entry name" value="Peptidase_C2_calpain_cat"/>
</dbReference>
<evidence type="ECO:0000259" key="6">
    <source>
        <dbReference type="PROSITE" id="PS50203"/>
    </source>
</evidence>
<reference evidence="7 8" key="1">
    <citation type="submission" date="2024-04" db="EMBL/GenBank/DDBJ databases">
        <title>Tritrichomonas musculus Genome.</title>
        <authorList>
            <person name="Alves-Ferreira E."/>
            <person name="Grigg M."/>
            <person name="Lorenzi H."/>
            <person name="Galac M."/>
        </authorList>
    </citation>
    <scope>NUCLEOTIDE SEQUENCE [LARGE SCALE GENOMIC DNA]</scope>
    <source>
        <strain evidence="7 8">EAF2021</strain>
    </source>
</reference>
<feature type="active site" evidence="5">
    <location>
        <position position="227"/>
    </location>
</feature>
<dbReference type="PRINTS" id="PR00704">
    <property type="entry name" value="CALPAIN"/>
</dbReference>
<dbReference type="InterPro" id="IPR038765">
    <property type="entry name" value="Papain-like_cys_pep_sf"/>
</dbReference>